<keyword evidence="1" id="KW-0472">Membrane</keyword>
<sequence>MGTSVDSMATGTKKRSTRVLFTLGVTLFLAGLVSVGILYLVPVVWSGHTAPLPVYLVAMCTPVGLVLAIGATVAAGRTR</sequence>
<feature type="transmembrane region" description="Helical" evidence="1">
    <location>
        <begin position="20"/>
        <end position="41"/>
    </location>
</feature>
<dbReference type="AlphaFoldDB" id="A0A7I9UVQ5"/>
<protein>
    <recommendedName>
        <fullName evidence="4">Integral membrane protein</fullName>
    </recommendedName>
</protein>
<proteinExistence type="predicted"/>
<feature type="transmembrane region" description="Helical" evidence="1">
    <location>
        <begin position="53"/>
        <end position="75"/>
    </location>
</feature>
<evidence type="ECO:0008006" key="4">
    <source>
        <dbReference type="Google" id="ProtNLM"/>
    </source>
</evidence>
<reference evidence="3" key="1">
    <citation type="submission" date="2019-06" db="EMBL/GenBank/DDBJ databases">
        <title>Gordonia isolated from sludge of a wastewater treatment plant.</title>
        <authorList>
            <person name="Tamura T."/>
            <person name="Aoyama K."/>
            <person name="Kang Y."/>
            <person name="Saito S."/>
            <person name="Akiyama N."/>
            <person name="Yazawa K."/>
            <person name="Gonoi T."/>
            <person name="Mikami Y."/>
        </authorList>
    </citation>
    <scope>NUCLEOTIDE SEQUENCE [LARGE SCALE GENOMIC DNA]</scope>
    <source>
        <strain evidence="3">NBRC 107697</strain>
    </source>
</reference>
<evidence type="ECO:0000313" key="2">
    <source>
        <dbReference type="EMBL" id="GED96906.1"/>
    </source>
</evidence>
<keyword evidence="1" id="KW-1133">Transmembrane helix</keyword>
<comment type="caution">
    <text evidence="2">The sequence shown here is derived from an EMBL/GenBank/DDBJ whole genome shotgun (WGS) entry which is preliminary data.</text>
</comment>
<evidence type="ECO:0000313" key="3">
    <source>
        <dbReference type="Proteomes" id="UP000444980"/>
    </source>
</evidence>
<evidence type="ECO:0000256" key="1">
    <source>
        <dbReference type="SAM" id="Phobius"/>
    </source>
</evidence>
<accession>A0A7I9UVQ5</accession>
<keyword evidence="1" id="KW-0812">Transmembrane</keyword>
<organism evidence="2 3">
    <name type="scientific">Gordonia crocea</name>
    <dbReference type="NCBI Taxonomy" id="589162"/>
    <lineage>
        <taxon>Bacteria</taxon>
        <taxon>Bacillati</taxon>
        <taxon>Actinomycetota</taxon>
        <taxon>Actinomycetes</taxon>
        <taxon>Mycobacteriales</taxon>
        <taxon>Gordoniaceae</taxon>
        <taxon>Gordonia</taxon>
    </lineage>
</organism>
<name>A0A7I9UVQ5_9ACTN</name>
<dbReference type="EMBL" id="BJOU01000001">
    <property type="protein sequence ID" value="GED96906.1"/>
    <property type="molecule type" value="Genomic_DNA"/>
</dbReference>
<gene>
    <name evidence="2" type="ORF">nbrc107697_09450</name>
</gene>
<dbReference type="Proteomes" id="UP000444980">
    <property type="component" value="Unassembled WGS sequence"/>
</dbReference>
<keyword evidence="3" id="KW-1185">Reference proteome</keyword>